<evidence type="ECO:0000256" key="2">
    <source>
        <dbReference type="ARBA" id="ARBA00022898"/>
    </source>
</evidence>
<keyword evidence="3" id="KW-0456">Lyase</keyword>
<proteinExistence type="predicted"/>
<evidence type="ECO:0000313" key="4">
    <source>
        <dbReference type="EMBL" id="CAG1838536.1"/>
    </source>
</evidence>
<protein>
    <submittedName>
        <fullName evidence="4">(wild Malaysian banana) hypothetical protein</fullName>
    </submittedName>
</protein>
<sequence>VAVKVVGEETFHLCRELVDGVVLVSRDAICASIKDMFAEKRSIL</sequence>
<gene>
    <name evidence="4" type="ORF">GSMUA_267130.1</name>
</gene>
<comment type="cofactor">
    <cofactor evidence="1">
        <name>pyridoxal 5'-phosphate</name>
        <dbReference type="ChEBI" id="CHEBI:597326"/>
    </cofactor>
</comment>
<evidence type="ECO:0000256" key="1">
    <source>
        <dbReference type="ARBA" id="ARBA00001933"/>
    </source>
</evidence>
<feature type="non-terminal residue" evidence="4">
    <location>
        <position position="1"/>
    </location>
</feature>
<accession>A0A8D7A051</accession>
<dbReference type="GO" id="GO:0016829">
    <property type="term" value="F:lyase activity"/>
    <property type="evidence" value="ECO:0007669"/>
    <property type="project" value="UniProtKB-KW"/>
</dbReference>
<dbReference type="Gene3D" id="3.40.50.1100">
    <property type="match status" value="1"/>
</dbReference>
<dbReference type="PANTHER" id="PTHR48078:SF11">
    <property type="entry name" value="THREONINE DEHYDRATASE, MITOCHONDRIAL"/>
    <property type="match status" value="1"/>
</dbReference>
<dbReference type="EMBL" id="HG996470">
    <property type="protein sequence ID" value="CAG1838536.1"/>
    <property type="molecule type" value="Genomic_DNA"/>
</dbReference>
<feature type="non-terminal residue" evidence="4">
    <location>
        <position position="44"/>
    </location>
</feature>
<reference evidence="4" key="1">
    <citation type="submission" date="2021-03" db="EMBL/GenBank/DDBJ databases">
        <authorList>
            <consortium name="Genoscope - CEA"/>
            <person name="William W."/>
        </authorList>
    </citation>
    <scope>NUCLEOTIDE SEQUENCE</scope>
    <source>
        <strain evidence="4">Doubled-haploid Pahang</strain>
    </source>
</reference>
<dbReference type="InterPro" id="IPR036052">
    <property type="entry name" value="TrpB-like_PALP_sf"/>
</dbReference>
<evidence type="ECO:0000256" key="3">
    <source>
        <dbReference type="ARBA" id="ARBA00023239"/>
    </source>
</evidence>
<dbReference type="SUPFAM" id="SSF53686">
    <property type="entry name" value="Tryptophan synthase beta subunit-like PLP-dependent enzymes"/>
    <property type="match status" value="1"/>
</dbReference>
<name>A0A8D7A051_MUSAM</name>
<dbReference type="InterPro" id="IPR050147">
    <property type="entry name" value="Ser/Thr_Dehydratase"/>
</dbReference>
<dbReference type="PANTHER" id="PTHR48078">
    <property type="entry name" value="THREONINE DEHYDRATASE, MITOCHONDRIAL-RELATED"/>
    <property type="match status" value="1"/>
</dbReference>
<dbReference type="AlphaFoldDB" id="A0A8D7A051"/>
<keyword evidence="2" id="KW-0663">Pyridoxal phosphate</keyword>
<organism evidence="4">
    <name type="scientific">Musa acuminata subsp. malaccensis</name>
    <name type="common">Wild banana</name>
    <name type="synonym">Musa malaccensis</name>
    <dbReference type="NCBI Taxonomy" id="214687"/>
    <lineage>
        <taxon>Eukaryota</taxon>
        <taxon>Viridiplantae</taxon>
        <taxon>Streptophyta</taxon>
        <taxon>Embryophyta</taxon>
        <taxon>Tracheophyta</taxon>
        <taxon>Spermatophyta</taxon>
        <taxon>Magnoliopsida</taxon>
        <taxon>Liliopsida</taxon>
        <taxon>Zingiberales</taxon>
        <taxon>Musaceae</taxon>
        <taxon>Musa</taxon>
    </lineage>
</organism>